<organism evidence="4 5">
    <name type="scientific">Nostoc minutum NIES-26</name>
    <dbReference type="NCBI Taxonomy" id="1844469"/>
    <lineage>
        <taxon>Bacteria</taxon>
        <taxon>Bacillati</taxon>
        <taxon>Cyanobacteriota</taxon>
        <taxon>Cyanophyceae</taxon>
        <taxon>Nostocales</taxon>
        <taxon>Nostocaceae</taxon>
        <taxon>Nostoc</taxon>
    </lineage>
</organism>
<dbReference type="InterPro" id="IPR024370">
    <property type="entry name" value="PBP_domain"/>
</dbReference>
<sequence>MDVPFAKDNRKQEKSEHKAQAHILVPNTTPSNELNNDTYFTNGKEVYAASINGAVTQTSTLQATSKQLHQTIIPSLQKNEDIRGRRGKYRIQSEGPVKELERARLYQGIHVLNNKPILIKEYVLPEVDFNQKEARERKEQFEMLTSINLKNGGGQDFRLICPWDAIAPREERRCYLITEPINNSITLGEYLQKTQRPMTSSQVREVLKQVLQTLWFLHSQKIRLPNGGINFGLPHGNVCLDSLLIVTNNQQIDNQQFFIYLSDLAIWEDLFKPPLSPVNNYSIEKDLKDLGYLSFYLLSGGNTDPIYGQPLDPKNERDWSTVDDISLKRIVRRLIGIDVPFSGADDALQSLLISPPELLIAEQVDAQEEKSQKEETYNSKVLKILLKIIVCGLLFGFTSVIFWKLVYLIGQNKSPKSLQLSENSSYPCCIAKVNNVPAGKFTYTAPTSEGTWNYLLTTSGLVSTGKKFDQELLARGMKLQLKYVPEKSLDQVIKKVIDKKADFFITNIIDNFEKQLKKKNFIYQPIAYEGIVVFVAFSDSQRKGSLPEALQGKISFEQLRKLYSGQITNWNQLDNNLPDLPVKLYVPSEEEVIKQFKNVVFNNYPQQELLFDQLIAKRKIIKKETIKVLGDILGDFESENKSKRNGGISFGLLRKVYGQCAVYPLSVGEKGQEIQSLVKNDGSDITPKIDLCNDKGSYKPNVEAFNAKRYLLSYSIAVVYPQDENHSHAGKIFAQILVTDEAQTLLSETGIVPVRKLNNN</sequence>
<evidence type="ECO:0000313" key="5">
    <source>
        <dbReference type="Proteomes" id="UP000252107"/>
    </source>
</evidence>
<evidence type="ECO:0000259" key="3">
    <source>
        <dbReference type="Pfam" id="PF12849"/>
    </source>
</evidence>
<reference evidence="4" key="1">
    <citation type="submission" date="2016-04" db="EMBL/GenBank/DDBJ databases">
        <authorList>
            <person name="Tabuchi Yagui T.R."/>
        </authorList>
    </citation>
    <scope>NUCLEOTIDE SEQUENCE [LARGE SCALE GENOMIC DNA]</scope>
    <source>
        <strain evidence="4">NIES-26</strain>
    </source>
</reference>
<dbReference type="SUPFAM" id="SSF53850">
    <property type="entry name" value="Periplasmic binding protein-like II"/>
    <property type="match status" value="1"/>
</dbReference>
<dbReference type="Pfam" id="PF12849">
    <property type="entry name" value="PBP_like_2"/>
    <property type="match status" value="1"/>
</dbReference>
<accession>A0A367Q200</accession>
<evidence type="ECO:0000256" key="2">
    <source>
        <dbReference type="SAM" id="Phobius"/>
    </source>
</evidence>
<evidence type="ECO:0000313" key="4">
    <source>
        <dbReference type="EMBL" id="RCJ17831.1"/>
    </source>
</evidence>
<keyword evidence="5" id="KW-1185">Reference proteome</keyword>
<dbReference type="InterPro" id="IPR011009">
    <property type="entry name" value="Kinase-like_dom_sf"/>
</dbReference>
<keyword evidence="2" id="KW-0812">Transmembrane</keyword>
<dbReference type="InterPro" id="IPR050811">
    <property type="entry name" value="Phosphate_ABC_transporter"/>
</dbReference>
<dbReference type="PANTHER" id="PTHR30570:SF1">
    <property type="entry name" value="PHOSPHATE-BINDING PROTEIN PSTS"/>
    <property type="match status" value="1"/>
</dbReference>
<dbReference type="Proteomes" id="UP000252107">
    <property type="component" value="Unassembled WGS sequence"/>
</dbReference>
<dbReference type="PANTHER" id="PTHR30570">
    <property type="entry name" value="PERIPLASMIC PHOSPHATE BINDING COMPONENT OF PHOSPHATE ABC TRANSPORTER"/>
    <property type="match status" value="1"/>
</dbReference>
<evidence type="ECO:0000256" key="1">
    <source>
        <dbReference type="ARBA" id="ARBA00022729"/>
    </source>
</evidence>
<keyword evidence="2" id="KW-1133">Transmembrane helix</keyword>
<name>A0A367Q200_9NOSO</name>
<dbReference type="SUPFAM" id="SSF56112">
    <property type="entry name" value="Protein kinase-like (PK-like)"/>
    <property type="match status" value="1"/>
</dbReference>
<dbReference type="Gene3D" id="1.10.510.10">
    <property type="entry name" value="Transferase(Phosphotransferase) domain 1"/>
    <property type="match status" value="1"/>
</dbReference>
<protein>
    <recommendedName>
        <fullName evidence="3">PBP domain-containing protein</fullName>
    </recommendedName>
</protein>
<dbReference type="AlphaFoldDB" id="A0A367Q200"/>
<comment type="caution">
    <text evidence="4">The sequence shown here is derived from an EMBL/GenBank/DDBJ whole genome shotgun (WGS) entry which is preliminary data.</text>
</comment>
<proteinExistence type="predicted"/>
<gene>
    <name evidence="4" type="ORF">A6770_33590</name>
</gene>
<dbReference type="EMBL" id="LXQD01000353">
    <property type="protein sequence ID" value="RCJ17831.1"/>
    <property type="molecule type" value="Genomic_DNA"/>
</dbReference>
<feature type="domain" description="PBP" evidence="3">
    <location>
        <begin position="481"/>
        <end position="741"/>
    </location>
</feature>
<feature type="transmembrane region" description="Helical" evidence="2">
    <location>
        <begin position="384"/>
        <end position="409"/>
    </location>
</feature>
<dbReference type="Gene3D" id="3.40.190.10">
    <property type="entry name" value="Periplasmic binding protein-like II"/>
    <property type="match status" value="2"/>
</dbReference>
<keyword evidence="1" id="KW-0732">Signal</keyword>
<keyword evidence="2" id="KW-0472">Membrane</keyword>